<proteinExistence type="predicted"/>
<feature type="region of interest" description="Disordered" evidence="1">
    <location>
        <begin position="92"/>
        <end position="160"/>
    </location>
</feature>
<gene>
    <name evidence="2" type="ORF">HaLaN_08611</name>
</gene>
<feature type="compositionally biased region" description="Low complexity" evidence="1">
    <location>
        <begin position="128"/>
        <end position="139"/>
    </location>
</feature>
<keyword evidence="3" id="KW-1185">Reference proteome</keyword>
<name>A0A699YZL2_HAELA</name>
<accession>A0A699YZL2</accession>
<organism evidence="2 3">
    <name type="scientific">Haematococcus lacustris</name>
    <name type="common">Green alga</name>
    <name type="synonym">Haematococcus pluvialis</name>
    <dbReference type="NCBI Taxonomy" id="44745"/>
    <lineage>
        <taxon>Eukaryota</taxon>
        <taxon>Viridiplantae</taxon>
        <taxon>Chlorophyta</taxon>
        <taxon>core chlorophytes</taxon>
        <taxon>Chlorophyceae</taxon>
        <taxon>CS clade</taxon>
        <taxon>Chlamydomonadales</taxon>
        <taxon>Haematococcaceae</taxon>
        <taxon>Haematococcus</taxon>
    </lineage>
</organism>
<evidence type="ECO:0000313" key="3">
    <source>
        <dbReference type="Proteomes" id="UP000485058"/>
    </source>
</evidence>
<feature type="compositionally biased region" description="Low complexity" evidence="1">
    <location>
        <begin position="94"/>
        <end position="109"/>
    </location>
</feature>
<dbReference type="Proteomes" id="UP000485058">
    <property type="component" value="Unassembled WGS sequence"/>
</dbReference>
<evidence type="ECO:0000313" key="2">
    <source>
        <dbReference type="EMBL" id="GFH12848.1"/>
    </source>
</evidence>
<evidence type="ECO:0000256" key="1">
    <source>
        <dbReference type="SAM" id="MobiDB-lite"/>
    </source>
</evidence>
<reference evidence="2 3" key="1">
    <citation type="submission" date="2020-02" db="EMBL/GenBank/DDBJ databases">
        <title>Draft genome sequence of Haematococcus lacustris strain NIES-144.</title>
        <authorList>
            <person name="Morimoto D."/>
            <person name="Nakagawa S."/>
            <person name="Yoshida T."/>
            <person name="Sawayama S."/>
        </authorList>
    </citation>
    <scope>NUCLEOTIDE SEQUENCE [LARGE SCALE GENOMIC DNA]</scope>
    <source>
        <strain evidence="2 3">NIES-144</strain>
    </source>
</reference>
<comment type="caution">
    <text evidence="2">The sequence shown here is derived from an EMBL/GenBank/DDBJ whole genome shotgun (WGS) entry which is preliminary data.</text>
</comment>
<dbReference type="EMBL" id="BLLF01000546">
    <property type="protein sequence ID" value="GFH12848.1"/>
    <property type="molecule type" value="Genomic_DNA"/>
</dbReference>
<protein>
    <submittedName>
        <fullName evidence="2">Uncharacterized protein</fullName>
    </submittedName>
</protein>
<dbReference type="AlphaFoldDB" id="A0A699YZL2"/>
<sequence length="176" mass="18661">MLRDRLARPTSLPMSQAEAVSRSCCGAPVPGGVRTCRCGDINSCSCSQLVIKALRVGDHAAAKHDPEPAIVRLCRCGCLDCKCNSPELLQQHPSTSSRSQFSQHSSAGSRTPSAAAGWHNRRQPSCYPSPAAHGGPPSGKEGGRWRGGGCRDVTSTSSSSPYLWSHFHPWPALTPA</sequence>